<dbReference type="Proteomes" id="UP001154329">
    <property type="component" value="Chromosome 2"/>
</dbReference>
<evidence type="ECO:0000256" key="2">
    <source>
        <dbReference type="ARBA" id="ARBA00016807"/>
    </source>
</evidence>
<comment type="subunit">
    <text evidence="1">Self-associates forming complexes of several hundred monomers.</text>
</comment>
<evidence type="ECO:0000313" key="7">
    <source>
        <dbReference type="EMBL" id="CAH1724603.1"/>
    </source>
</evidence>
<dbReference type="Pfam" id="PF13873">
    <property type="entry name" value="Myb_DNA-bind_5"/>
    <property type="match status" value="1"/>
</dbReference>
<proteinExistence type="predicted"/>
<evidence type="ECO:0000259" key="6">
    <source>
        <dbReference type="Pfam" id="PF13873"/>
    </source>
</evidence>
<protein>
    <recommendedName>
        <fullName evidence="2">Regulatory protein zeste</fullName>
    </recommendedName>
</protein>
<dbReference type="OrthoDB" id="6626591at2759"/>
<evidence type="ECO:0000256" key="3">
    <source>
        <dbReference type="ARBA" id="ARBA00023015"/>
    </source>
</evidence>
<keyword evidence="4" id="KW-0804">Transcription</keyword>
<reference evidence="7" key="2">
    <citation type="submission" date="2022-10" db="EMBL/GenBank/DDBJ databases">
        <authorList>
            <consortium name="ENA_rothamsted_submissions"/>
            <consortium name="culmorum"/>
            <person name="King R."/>
        </authorList>
    </citation>
    <scope>NUCLEOTIDE SEQUENCE</scope>
</reference>
<organism evidence="7 8">
    <name type="scientific">Aphis gossypii</name>
    <name type="common">Cotton aphid</name>
    <dbReference type="NCBI Taxonomy" id="80765"/>
    <lineage>
        <taxon>Eukaryota</taxon>
        <taxon>Metazoa</taxon>
        <taxon>Ecdysozoa</taxon>
        <taxon>Arthropoda</taxon>
        <taxon>Hexapoda</taxon>
        <taxon>Insecta</taxon>
        <taxon>Pterygota</taxon>
        <taxon>Neoptera</taxon>
        <taxon>Paraneoptera</taxon>
        <taxon>Hemiptera</taxon>
        <taxon>Sternorrhyncha</taxon>
        <taxon>Aphidomorpha</taxon>
        <taxon>Aphidoidea</taxon>
        <taxon>Aphididae</taxon>
        <taxon>Aphidini</taxon>
        <taxon>Aphis</taxon>
        <taxon>Aphis</taxon>
    </lineage>
</organism>
<feature type="domain" description="Myb/SANT-like DNA-binding" evidence="6">
    <location>
        <begin position="7"/>
        <end position="82"/>
    </location>
</feature>
<evidence type="ECO:0000256" key="5">
    <source>
        <dbReference type="ARBA" id="ARBA00025466"/>
    </source>
</evidence>
<dbReference type="InterPro" id="IPR028002">
    <property type="entry name" value="Myb_DNA-bind_5"/>
</dbReference>
<dbReference type="EMBL" id="OU899035">
    <property type="protein sequence ID" value="CAH1724603.1"/>
    <property type="molecule type" value="Genomic_DNA"/>
</dbReference>
<dbReference type="AlphaFoldDB" id="A0A9P0NL55"/>
<name>A0A9P0NL55_APHGO</name>
<dbReference type="PANTHER" id="PTHR21411">
    <property type="entry name" value="APONTIC"/>
    <property type="match status" value="1"/>
</dbReference>
<sequence length="198" mass="22013">MEDDKKRGKNFSETEKSILIDLILPYKNTIENIKIDGATNKEKDAAWSEIANSYNCQQITGIRTIRQLKSVYDVQKRKARKDKSDYKVELYKTGGGRNLSMLSSTTDKVIGILGDRLEPLSNQYDCDSDYPIVIKCGMAGTGFRGENWANHTGGLCPMSLSPRCPTSRVQTAARRCCTPISPETLHGVTDIRSTAILS</sequence>
<dbReference type="PANTHER" id="PTHR21411:SF0">
    <property type="entry name" value="REGULATORY PROTEIN ZESTE"/>
    <property type="match status" value="1"/>
</dbReference>
<keyword evidence="3" id="KW-0805">Transcription regulation</keyword>
<evidence type="ECO:0000256" key="1">
    <source>
        <dbReference type="ARBA" id="ARBA00011764"/>
    </source>
</evidence>
<evidence type="ECO:0000313" key="8">
    <source>
        <dbReference type="Proteomes" id="UP001154329"/>
    </source>
</evidence>
<keyword evidence="8" id="KW-1185">Reference proteome</keyword>
<accession>A0A9P0NL55</accession>
<reference evidence="7" key="1">
    <citation type="submission" date="2022-02" db="EMBL/GenBank/DDBJ databases">
        <authorList>
            <person name="King R."/>
        </authorList>
    </citation>
    <scope>NUCLEOTIDE SEQUENCE</scope>
</reference>
<gene>
    <name evidence="7" type="ORF">APHIGO_LOCUS5864</name>
</gene>
<comment type="function">
    <text evidence="5">Involved in transvection phenomena (= synapsis-dependent gene expression), where the synaptic pairing of chromosomes carrying genes with which zeste interacts influences the expression of these genes. Zeste binds to DNA and stimulates transcription from a nearby promoter.</text>
</comment>
<evidence type="ECO:0000256" key="4">
    <source>
        <dbReference type="ARBA" id="ARBA00023163"/>
    </source>
</evidence>